<evidence type="ECO:0000256" key="7">
    <source>
        <dbReference type="ARBA" id="ARBA00023002"/>
    </source>
</evidence>
<evidence type="ECO:0000313" key="15">
    <source>
        <dbReference type="Proteomes" id="UP000184387"/>
    </source>
</evidence>
<dbReference type="CDD" id="cd04901">
    <property type="entry name" value="ACT_3PGDH"/>
    <property type="match status" value="1"/>
</dbReference>
<dbReference type="InterPro" id="IPR045865">
    <property type="entry name" value="ACT-like_dom_sf"/>
</dbReference>
<dbReference type="CDD" id="cd12176">
    <property type="entry name" value="PGDH_3"/>
    <property type="match status" value="1"/>
</dbReference>
<dbReference type="GO" id="GO:0047545">
    <property type="term" value="F:(S)-2-hydroxyglutarate dehydrogenase activity"/>
    <property type="evidence" value="ECO:0007669"/>
    <property type="project" value="UniProtKB-ARBA"/>
</dbReference>
<keyword evidence="8" id="KW-0520">NAD</keyword>
<dbReference type="AlphaFoldDB" id="A0A1M6PPM0"/>
<accession>A0A1M6PPM0</accession>
<dbReference type="SUPFAM" id="SSF51735">
    <property type="entry name" value="NAD(P)-binding Rossmann-fold domains"/>
    <property type="match status" value="1"/>
</dbReference>
<dbReference type="InterPro" id="IPR002912">
    <property type="entry name" value="ACT_dom"/>
</dbReference>
<evidence type="ECO:0000256" key="10">
    <source>
        <dbReference type="ARBA" id="ARBA00048126"/>
    </source>
</evidence>
<dbReference type="EMBL" id="FQZF01000031">
    <property type="protein sequence ID" value="SHK09778.1"/>
    <property type="molecule type" value="Genomic_DNA"/>
</dbReference>
<evidence type="ECO:0000256" key="4">
    <source>
        <dbReference type="ARBA" id="ARBA00013001"/>
    </source>
</evidence>
<evidence type="ECO:0000256" key="6">
    <source>
        <dbReference type="ARBA" id="ARBA00021582"/>
    </source>
</evidence>
<dbReference type="FunFam" id="3.40.50.720:FF:000041">
    <property type="entry name" value="D-3-phosphoglycerate dehydrogenase"/>
    <property type="match status" value="1"/>
</dbReference>
<keyword evidence="7 12" id="KW-0560">Oxidoreductase</keyword>
<evidence type="ECO:0000259" key="13">
    <source>
        <dbReference type="PROSITE" id="PS51671"/>
    </source>
</evidence>
<proteinExistence type="inferred from homology"/>
<comment type="catalytic activity">
    <reaction evidence="11">
        <text>(2R)-3-phosphoglycerate + NAD(+) = 3-phosphooxypyruvate + NADH + H(+)</text>
        <dbReference type="Rhea" id="RHEA:12641"/>
        <dbReference type="ChEBI" id="CHEBI:15378"/>
        <dbReference type="ChEBI" id="CHEBI:18110"/>
        <dbReference type="ChEBI" id="CHEBI:57540"/>
        <dbReference type="ChEBI" id="CHEBI:57945"/>
        <dbReference type="ChEBI" id="CHEBI:58272"/>
        <dbReference type="EC" id="1.1.1.95"/>
    </reaction>
</comment>
<dbReference type="GO" id="GO:0004617">
    <property type="term" value="F:phosphoglycerate dehydrogenase activity"/>
    <property type="evidence" value="ECO:0007669"/>
    <property type="project" value="UniProtKB-EC"/>
</dbReference>
<evidence type="ECO:0000256" key="1">
    <source>
        <dbReference type="ARBA" id="ARBA00003800"/>
    </source>
</evidence>
<evidence type="ECO:0000256" key="5">
    <source>
        <dbReference type="ARBA" id="ARBA00013143"/>
    </source>
</evidence>
<dbReference type="PROSITE" id="PS00065">
    <property type="entry name" value="D_2_HYDROXYACID_DH_1"/>
    <property type="match status" value="1"/>
</dbReference>
<dbReference type="InterPro" id="IPR036291">
    <property type="entry name" value="NAD(P)-bd_dom_sf"/>
</dbReference>
<evidence type="ECO:0000256" key="8">
    <source>
        <dbReference type="ARBA" id="ARBA00023027"/>
    </source>
</evidence>
<dbReference type="Proteomes" id="UP000184387">
    <property type="component" value="Unassembled WGS sequence"/>
</dbReference>
<comment type="pathway">
    <text evidence="2">Amino-acid biosynthesis; L-serine biosynthesis; L-serine from 3-phospho-D-glycerate: step 1/3.</text>
</comment>
<dbReference type="Gene3D" id="3.40.50.720">
    <property type="entry name" value="NAD(P)-binding Rossmann-like Domain"/>
    <property type="match status" value="2"/>
</dbReference>
<evidence type="ECO:0000256" key="2">
    <source>
        <dbReference type="ARBA" id="ARBA00005216"/>
    </source>
</evidence>
<dbReference type="InterPro" id="IPR050418">
    <property type="entry name" value="D-iso_2-hydroxyacid_DH_PdxB"/>
</dbReference>
<dbReference type="Pfam" id="PF00389">
    <property type="entry name" value="2-Hacid_dh"/>
    <property type="match status" value="1"/>
</dbReference>
<dbReference type="GO" id="GO:0051287">
    <property type="term" value="F:NAD binding"/>
    <property type="evidence" value="ECO:0007669"/>
    <property type="project" value="InterPro"/>
</dbReference>
<dbReference type="InterPro" id="IPR029753">
    <property type="entry name" value="D-isomer_DH_CS"/>
</dbReference>
<dbReference type="InterPro" id="IPR006139">
    <property type="entry name" value="D-isomer_2_OHA_DH_cat_dom"/>
</dbReference>
<evidence type="ECO:0000313" key="14">
    <source>
        <dbReference type="EMBL" id="SHK09778.1"/>
    </source>
</evidence>
<dbReference type="Pfam" id="PF22629">
    <property type="entry name" value="ACT_AHAS_ss"/>
    <property type="match status" value="1"/>
</dbReference>
<sequence>MRQSCGAMPDALPTPAPISLAKDKIRILLLEGISDSAVATLEGAGYTNIRREKKALDEAALKEAIKGVHLLGIRSRTRVTEAVMEAADRLIAIGCFCIGTDQVDLAAARHRGIPVFNAPFSNTRSVAELVMGEIVMLLRGIPGRSNAAHVGVWDKSAADSREVRGKTLGIVGYGNIGAQVSVLAEAFGMRVTYYDTIPKLPHGNAISMPSLRALLEGSDVVTLHVPETPATQNLIGAEEIALMKPGAVLINNARGRVLDLDALKAAMESGHLSGAAVDVFPEEPAKNTDPFVSPLQGLRNVILTPHIGGSTAEAQSRIGEETGRKLSDYSDTGSTLGAVNFPEAVLPARPRGARFMHVHGNHPGTLAAINEVFTRHGANIAGQYLQTDPEIGYVVVDAEGLRDAQAVLQELRALPRTIRARLLYERG</sequence>
<dbReference type="PANTHER" id="PTHR43761">
    <property type="entry name" value="D-ISOMER SPECIFIC 2-HYDROXYACID DEHYDROGENASE FAMILY PROTEIN (AFU_ORTHOLOGUE AFUA_1G13630)"/>
    <property type="match status" value="1"/>
</dbReference>
<dbReference type="InterPro" id="IPR006140">
    <property type="entry name" value="D-isomer_DH_NAD-bd"/>
</dbReference>
<evidence type="ECO:0000256" key="3">
    <source>
        <dbReference type="ARBA" id="ARBA00005854"/>
    </source>
</evidence>
<dbReference type="SUPFAM" id="SSF52283">
    <property type="entry name" value="Formate/glycerate dehydrogenase catalytic domain-like"/>
    <property type="match status" value="1"/>
</dbReference>
<organism evidence="14 15">
    <name type="scientific">Muricoccus roseus</name>
    <dbReference type="NCBI Taxonomy" id="198092"/>
    <lineage>
        <taxon>Bacteria</taxon>
        <taxon>Pseudomonadati</taxon>
        <taxon>Pseudomonadota</taxon>
        <taxon>Alphaproteobacteria</taxon>
        <taxon>Acetobacterales</taxon>
        <taxon>Roseomonadaceae</taxon>
        <taxon>Muricoccus</taxon>
    </lineage>
</organism>
<dbReference type="NCBIfam" id="NF008759">
    <property type="entry name" value="PRK11790.1"/>
    <property type="match status" value="1"/>
</dbReference>
<feature type="domain" description="ACT" evidence="13">
    <location>
        <begin position="354"/>
        <end position="425"/>
    </location>
</feature>
<dbReference type="STRING" id="198092.SAMN02745194_04172"/>
<dbReference type="PROSITE" id="PS00670">
    <property type="entry name" value="D_2_HYDROXYACID_DH_2"/>
    <property type="match status" value="1"/>
</dbReference>
<name>A0A1M6PPM0_9PROT</name>
<comment type="similarity">
    <text evidence="3 12">Belongs to the D-isomer specific 2-hydroxyacid dehydrogenase family.</text>
</comment>
<comment type="function">
    <text evidence="1">Catalyzes the reversible oxidation of 3-phospho-D-glycerate to 3-phosphonooxypyruvate, the first step of the phosphorylated L-serine biosynthesis pathway. Also catalyzes the reversible oxidation of 2-hydroxyglutarate to 2-oxoglutarate.</text>
</comment>
<reference evidence="14 15" key="1">
    <citation type="submission" date="2016-11" db="EMBL/GenBank/DDBJ databases">
        <authorList>
            <person name="Jaros S."/>
            <person name="Januszkiewicz K."/>
            <person name="Wedrychowicz H."/>
        </authorList>
    </citation>
    <scope>NUCLEOTIDE SEQUENCE [LARGE SCALE GENOMIC DNA]</scope>
    <source>
        <strain evidence="14 15">DSM 14916</strain>
    </source>
</reference>
<dbReference type="EC" id="1.1.1.399" evidence="4"/>
<gene>
    <name evidence="14" type="ORF">SAMN02745194_04172</name>
</gene>
<comment type="catalytic activity">
    <reaction evidence="10">
        <text>(R)-2-hydroxyglutarate + NAD(+) = 2-oxoglutarate + NADH + H(+)</text>
        <dbReference type="Rhea" id="RHEA:49612"/>
        <dbReference type="ChEBI" id="CHEBI:15378"/>
        <dbReference type="ChEBI" id="CHEBI:15801"/>
        <dbReference type="ChEBI" id="CHEBI:16810"/>
        <dbReference type="ChEBI" id="CHEBI:57540"/>
        <dbReference type="ChEBI" id="CHEBI:57945"/>
        <dbReference type="EC" id="1.1.1.399"/>
    </reaction>
</comment>
<evidence type="ECO:0000256" key="12">
    <source>
        <dbReference type="RuleBase" id="RU003719"/>
    </source>
</evidence>
<dbReference type="PROSITE" id="PS00671">
    <property type="entry name" value="D_2_HYDROXYACID_DH_3"/>
    <property type="match status" value="1"/>
</dbReference>
<dbReference type="PANTHER" id="PTHR43761:SF1">
    <property type="entry name" value="D-ISOMER SPECIFIC 2-HYDROXYACID DEHYDROGENASE CATALYTIC DOMAIN-CONTAINING PROTEIN-RELATED"/>
    <property type="match status" value="1"/>
</dbReference>
<dbReference type="Gene3D" id="3.30.70.260">
    <property type="match status" value="1"/>
</dbReference>
<evidence type="ECO:0000256" key="11">
    <source>
        <dbReference type="ARBA" id="ARBA00048731"/>
    </source>
</evidence>
<dbReference type="InterPro" id="IPR054480">
    <property type="entry name" value="AHAS_small-like_ACT"/>
</dbReference>
<dbReference type="UniPathway" id="UPA00135">
    <property type="reaction ID" value="UER00196"/>
</dbReference>
<dbReference type="PROSITE" id="PS51671">
    <property type="entry name" value="ACT"/>
    <property type="match status" value="1"/>
</dbReference>
<protein>
    <recommendedName>
        <fullName evidence="6">D-3-phosphoglycerate dehydrogenase</fullName>
        <ecNumber evidence="4">1.1.1.399</ecNumber>
        <ecNumber evidence="5">1.1.1.95</ecNumber>
    </recommendedName>
    <alternativeName>
        <fullName evidence="9">2-oxoglutarate reductase</fullName>
    </alternativeName>
</protein>
<dbReference type="GO" id="GO:0006564">
    <property type="term" value="P:L-serine biosynthetic process"/>
    <property type="evidence" value="ECO:0007669"/>
    <property type="project" value="UniProtKB-ARBA"/>
</dbReference>
<dbReference type="EC" id="1.1.1.95" evidence="5"/>
<keyword evidence="15" id="KW-1185">Reference proteome</keyword>
<evidence type="ECO:0000256" key="9">
    <source>
        <dbReference type="ARBA" id="ARBA00030455"/>
    </source>
</evidence>
<dbReference type="SUPFAM" id="SSF55021">
    <property type="entry name" value="ACT-like"/>
    <property type="match status" value="1"/>
</dbReference>
<dbReference type="Pfam" id="PF02826">
    <property type="entry name" value="2-Hacid_dh_C"/>
    <property type="match status" value="1"/>
</dbReference>
<dbReference type="InterPro" id="IPR029752">
    <property type="entry name" value="D-isomer_DH_CS1"/>
</dbReference>